<comment type="caution">
    <text evidence="8">The sequence shown here is derived from an EMBL/GenBank/DDBJ whole genome shotgun (WGS) entry which is preliminary data.</text>
</comment>
<evidence type="ECO:0000256" key="1">
    <source>
        <dbReference type="ARBA" id="ARBA00004141"/>
    </source>
</evidence>
<dbReference type="Pfam" id="PF04932">
    <property type="entry name" value="Wzy_C"/>
    <property type="match status" value="1"/>
</dbReference>
<dbReference type="PANTHER" id="PTHR37422">
    <property type="entry name" value="TEICHURONIC ACID BIOSYNTHESIS PROTEIN TUAE"/>
    <property type="match status" value="1"/>
</dbReference>
<feature type="transmembrane region" description="Helical" evidence="5">
    <location>
        <begin position="418"/>
        <end position="438"/>
    </location>
</feature>
<dbReference type="Pfam" id="PF11846">
    <property type="entry name" value="Wzy_C_2"/>
    <property type="match status" value="1"/>
</dbReference>
<feature type="transmembrane region" description="Helical" evidence="5">
    <location>
        <begin position="132"/>
        <end position="159"/>
    </location>
</feature>
<name>A0A2A2I4P3_9GAMM</name>
<keyword evidence="9" id="KW-1185">Reference proteome</keyword>
<evidence type="ECO:0000256" key="5">
    <source>
        <dbReference type="SAM" id="Phobius"/>
    </source>
</evidence>
<feature type="transmembrane region" description="Helical" evidence="5">
    <location>
        <begin position="104"/>
        <end position="120"/>
    </location>
</feature>
<feature type="transmembrane region" description="Helical" evidence="5">
    <location>
        <begin position="450"/>
        <end position="468"/>
    </location>
</feature>
<feature type="transmembrane region" description="Helical" evidence="5">
    <location>
        <begin position="256"/>
        <end position="274"/>
    </location>
</feature>
<keyword evidence="2 5" id="KW-0812">Transmembrane</keyword>
<feature type="transmembrane region" description="Helical" evidence="5">
    <location>
        <begin position="179"/>
        <end position="198"/>
    </location>
</feature>
<protein>
    <submittedName>
        <fullName evidence="8">Uncharacterized protein</fullName>
    </submittedName>
</protein>
<evidence type="ECO:0000313" key="9">
    <source>
        <dbReference type="Proteomes" id="UP000218332"/>
    </source>
</evidence>
<gene>
    <name evidence="8" type="ORF">CF392_07615</name>
</gene>
<accession>A0A2A2I4P3</accession>
<evidence type="ECO:0000313" key="8">
    <source>
        <dbReference type="EMBL" id="PAV26090.1"/>
    </source>
</evidence>
<feature type="transmembrane region" description="Helical" evidence="5">
    <location>
        <begin position="74"/>
        <end position="92"/>
    </location>
</feature>
<evidence type="ECO:0000256" key="3">
    <source>
        <dbReference type="ARBA" id="ARBA00022989"/>
    </source>
</evidence>
<evidence type="ECO:0000259" key="6">
    <source>
        <dbReference type="Pfam" id="PF04932"/>
    </source>
</evidence>
<dbReference type="InterPro" id="IPR051533">
    <property type="entry name" value="WaaL-like"/>
</dbReference>
<feature type="transmembrane region" description="Helical" evidence="5">
    <location>
        <begin position="227"/>
        <end position="244"/>
    </location>
</feature>
<feature type="transmembrane region" description="Helical" evidence="5">
    <location>
        <begin position="395"/>
        <end position="412"/>
    </location>
</feature>
<feature type="transmembrane region" description="Helical" evidence="5">
    <location>
        <begin position="47"/>
        <end position="67"/>
    </location>
</feature>
<dbReference type="InterPro" id="IPR021797">
    <property type="entry name" value="Wzy_C_2"/>
</dbReference>
<feature type="domain" description="Virulence factor membrane-bound polymerase C-terminal" evidence="7">
    <location>
        <begin position="400"/>
        <end position="511"/>
    </location>
</feature>
<feature type="domain" description="O-antigen ligase-related" evidence="6">
    <location>
        <begin position="211"/>
        <end position="377"/>
    </location>
</feature>
<feature type="transmembrane region" description="Helical" evidence="5">
    <location>
        <begin position="21"/>
        <end position="41"/>
    </location>
</feature>
<comment type="subcellular location">
    <subcellularLocation>
        <location evidence="1">Membrane</location>
        <topology evidence="1">Multi-pass membrane protein</topology>
    </subcellularLocation>
</comment>
<evidence type="ECO:0000259" key="7">
    <source>
        <dbReference type="Pfam" id="PF11846"/>
    </source>
</evidence>
<reference evidence="8 9" key="1">
    <citation type="submission" date="2017-07" db="EMBL/GenBank/DDBJ databases">
        <title>Tamlnaduibacter salinus (Mi-7) genome sequencing.</title>
        <authorList>
            <person name="Verma A."/>
            <person name="Krishnamurthi S."/>
        </authorList>
    </citation>
    <scope>NUCLEOTIDE SEQUENCE [LARGE SCALE GENOMIC DNA]</scope>
    <source>
        <strain evidence="8 9">Mi-7</strain>
    </source>
</reference>
<dbReference type="GO" id="GO:0016020">
    <property type="term" value="C:membrane"/>
    <property type="evidence" value="ECO:0007669"/>
    <property type="project" value="UniProtKB-SubCell"/>
</dbReference>
<dbReference type="EMBL" id="NMPM01000038">
    <property type="protein sequence ID" value="PAV26090.1"/>
    <property type="molecule type" value="Genomic_DNA"/>
</dbReference>
<feature type="transmembrane region" description="Helical" evidence="5">
    <location>
        <begin position="205"/>
        <end position="221"/>
    </location>
</feature>
<dbReference type="InterPro" id="IPR007016">
    <property type="entry name" value="O-antigen_ligase-rel_domated"/>
</dbReference>
<dbReference type="PANTHER" id="PTHR37422:SF21">
    <property type="entry name" value="EXOQ-LIKE PROTEIN"/>
    <property type="match status" value="1"/>
</dbReference>
<dbReference type="AlphaFoldDB" id="A0A2A2I4P3"/>
<feature type="transmembrane region" description="Helical" evidence="5">
    <location>
        <begin position="369"/>
        <end position="388"/>
    </location>
</feature>
<organism evidence="8 9">
    <name type="scientific">Tamilnaduibacter salinus</name>
    <dbReference type="NCBI Taxonomy" id="1484056"/>
    <lineage>
        <taxon>Bacteria</taxon>
        <taxon>Pseudomonadati</taxon>
        <taxon>Pseudomonadota</taxon>
        <taxon>Gammaproteobacteria</taxon>
        <taxon>Pseudomonadales</taxon>
        <taxon>Marinobacteraceae</taxon>
        <taxon>Tamilnaduibacter</taxon>
    </lineage>
</organism>
<keyword evidence="4 5" id="KW-0472">Membrane</keyword>
<evidence type="ECO:0000256" key="2">
    <source>
        <dbReference type="ARBA" id="ARBA00022692"/>
    </source>
</evidence>
<dbReference type="Proteomes" id="UP000218332">
    <property type="component" value="Unassembled WGS sequence"/>
</dbReference>
<sequence length="526" mass="58004">MIGAAAKRKRMNEPVSRFEKIAHVSLLSALILVAFSVPYHFSPIGFFYEEFLAGAISVVGGCLSWALMPSFRSVSVLSLVWLLWGAVVAVSYSLGEYTVPASGLWYLVYWFVAALAIVWFSRMKSLFGVERLILVCATLLTVALIVQVIGGMAKFYGFLRFIGSPEMPVTRLPGLLNQYNITAALVSMGLASSFYLFICRKIGHTMLACLTVGSVILLSLTDTRSVYLYALAFLVLISFILSGIRNGSSRREKKRIMGGGLVIIFGCLIAIFLAPTVDSGLIKVAPSDLDRSPVENTSSTRSIGDVGIRFAEAQKALEVFYQHPFFGVGPDNYSYMSFQMDEQVPTLNSSFGLPNHTHNIFTMVLAEEGAVGIIVLIGGMVYLLICWVRLPCNREWLWVGSLLAIFFIYSNVEFPLWYMHYLVMFVGICVLIVPSASFRIDSKMLNSGTAIAIVVVMAFLGDSLLRGFTTLVRATAQNQWSEETVARVSGWQADSFLGPYAHMVEFGNIVPGRVDMFASLRSLTIF</sequence>
<keyword evidence="3 5" id="KW-1133">Transmembrane helix</keyword>
<evidence type="ECO:0000256" key="4">
    <source>
        <dbReference type="ARBA" id="ARBA00023136"/>
    </source>
</evidence>
<proteinExistence type="predicted"/>